<reference evidence="1 2" key="1">
    <citation type="journal article" date="2016" name="Mol. Biol. Evol.">
        <title>Comparative Genomics of Early-Diverging Mushroom-Forming Fungi Provides Insights into the Origins of Lignocellulose Decay Capabilities.</title>
        <authorList>
            <person name="Nagy L.G."/>
            <person name="Riley R."/>
            <person name="Tritt A."/>
            <person name="Adam C."/>
            <person name="Daum C."/>
            <person name="Floudas D."/>
            <person name="Sun H."/>
            <person name="Yadav J.S."/>
            <person name="Pangilinan J."/>
            <person name="Larsson K.H."/>
            <person name="Matsuura K."/>
            <person name="Barry K."/>
            <person name="Labutti K."/>
            <person name="Kuo R."/>
            <person name="Ohm R.A."/>
            <person name="Bhattacharya S.S."/>
            <person name="Shirouzu T."/>
            <person name="Yoshinaga Y."/>
            <person name="Martin F.M."/>
            <person name="Grigoriev I.V."/>
            <person name="Hibbett D.S."/>
        </authorList>
    </citation>
    <scope>NUCLEOTIDE SEQUENCE [LARGE SCALE GENOMIC DNA]</scope>
    <source>
        <strain evidence="1 2">CBS 109695</strain>
    </source>
</reference>
<evidence type="ECO:0000313" key="1">
    <source>
        <dbReference type="EMBL" id="KZP08031.1"/>
    </source>
</evidence>
<dbReference type="AlphaFoldDB" id="A0A165WYI4"/>
<protein>
    <submittedName>
        <fullName evidence="1">Uncharacterized protein</fullName>
    </submittedName>
</protein>
<name>A0A165WYI4_9AGAM</name>
<gene>
    <name evidence="1" type="ORF">FIBSPDRAFT_270836</name>
</gene>
<dbReference type="EMBL" id="KV417733">
    <property type="protein sequence ID" value="KZP08031.1"/>
    <property type="molecule type" value="Genomic_DNA"/>
</dbReference>
<keyword evidence="2" id="KW-1185">Reference proteome</keyword>
<organism evidence="1 2">
    <name type="scientific">Athelia psychrophila</name>
    <dbReference type="NCBI Taxonomy" id="1759441"/>
    <lineage>
        <taxon>Eukaryota</taxon>
        <taxon>Fungi</taxon>
        <taxon>Dikarya</taxon>
        <taxon>Basidiomycota</taxon>
        <taxon>Agaricomycotina</taxon>
        <taxon>Agaricomycetes</taxon>
        <taxon>Agaricomycetidae</taxon>
        <taxon>Atheliales</taxon>
        <taxon>Atheliaceae</taxon>
        <taxon>Athelia</taxon>
    </lineage>
</organism>
<sequence>MFMLPCRRVCRPKLVLSPKRSRLILATCTICPLVITSQLQGQLVPLRLFWNLRQRVESVDQDSRLPAFRLRDGLYLLNPKWFADDTPRMKDVKPWGCSLRSLPLPSKHFNVIQSPLNMTSKLSCSLR</sequence>
<evidence type="ECO:0000313" key="2">
    <source>
        <dbReference type="Proteomes" id="UP000076532"/>
    </source>
</evidence>
<proteinExistence type="predicted"/>
<accession>A0A165WYI4</accession>
<dbReference type="OrthoDB" id="2684236at2759"/>
<dbReference type="Proteomes" id="UP000076532">
    <property type="component" value="Unassembled WGS sequence"/>
</dbReference>